<feature type="domain" description="AB hydrolase-1" evidence="1">
    <location>
        <begin position="12"/>
        <end position="186"/>
    </location>
</feature>
<dbReference type="SUPFAM" id="SSF53474">
    <property type="entry name" value="alpha/beta-Hydrolases"/>
    <property type="match status" value="1"/>
</dbReference>
<dbReference type="PaxDb" id="55529-EKX49669"/>
<dbReference type="PROSITE" id="PS51257">
    <property type="entry name" value="PROKAR_LIPOPROTEIN"/>
    <property type="match status" value="1"/>
</dbReference>
<sequence length="199" mass="22258">MVSPLVKYKQLNKSIHLVGFSLGCLVATIFATENEEKVLSLTLIAPAAGLNKKDEDFRSKHVSLNLLHKGLCFYANFPFVSALATPLGGLVLRHLSSLLGPTSQQLAALYSTQKNALVQRAMMQYINSFRFLAALWLTQHQIFGEKDKLVPFTVMRRCEELFPHAHVFVARDAGHNVILHAQRAVATRIIDFLNEHFSS</sequence>
<reference evidence="4" key="2">
    <citation type="submission" date="2012-11" db="EMBL/GenBank/DDBJ databases">
        <authorList>
            <person name="Kuo A."/>
            <person name="Curtis B.A."/>
            <person name="Tanifuji G."/>
            <person name="Burki F."/>
            <person name="Gruber A."/>
            <person name="Irimia M."/>
            <person name="Maruyama S."/>
            <person name="Arias M.C."/>
            <person name="Ball S.G."/>
            <person name="Gile G.H."/>
            <person name="Hirakawa Y."/>
            <person name="Hopkins J.F."/>
            <person name="Rensing S.A."/>
            <person name="Schmutz J."/>
            <person name="Symeonidi A."/>
            <person name="Elias M."/>
            <person name="Eveleigh R.J."/>
            <person name="Herman E.K."/>
            <person name="Klute M.J."/>
            <person name="Nakayama T."/>
            <person name="Obornik M."/>
            <person name="Reyes-Prieto A."/>
            <person name="Armbrust E.V."/>
            <person name="Aves S.J."/>
            <person name="Beiko R.G."/>
            <person name="Coutinho P."/>
            <person name="Dacks J.B."/>
            <person name="Durnford D.G."/>
            <person name="Fast N.M."/>
            <person name="Green B.R."/>
            <person name="Grisdale C."/>
            <person name="Hempe F."/>
            <person name="Henrissat B."/>
            <person name="Hoppner M.P."/>
            <person name="Ishida K.-I."/>
            <person name="Kim E."/>
            <person name="Koreny L."/>
            <person name="Kroth P.G."/>
            <person name="Liu Y."/>
            <person name="Malik S.-B."/>
            <person name="Maier U.G."/>
            <person name="McRose D."/>
            <person name="Mock T."/>
            <person name="Neilson J.A."/>
            <person name="Onodera N.T."/>
            <person name="Poole A.M."/>
            <person name="Pritham E.J."/>
            <person name="Richards T.A."/>
            <person name="Rocap G."/>
            <person name="Roy S.W."/>
            <person name="Sarai C."/>
            <person name="Schaack S."/>
            <person name="Shirato S."/>
            <person name="Slamovits C.H."/>
            <person name="Spencer D.F."/>
            <person name="Suzuki S."/>
            <person name="Worden A.Z."/>
            <person name="Zauner S."/>
            <person name="Barry K."/>
            <person name="Bell C."/>
            <person name="Bharti A.K."/>
            <person name="Crow J.A."/>
            <person name="Grimwood J."/>
            <person name="Kramer R."/>
            <person name="Lindquist E."/>
            <person name="Lucas S."/>
            <person name="Salamov A."/>
            <person name="McFadden G.I."/>
            <person name="Lane C.E."/>
            <person name="Keeling P.J."/>
            <person name="Gray M.W."/>
            <person name="Grigoriev I.V."/>
            <person name="Archibald J.M."/>
        </authorList>
    </citation>
    <scope>NUCLEOTIDE SEQUENCE</scope>
    <source>
        <strain evidence="4">CCMP2712</strain>
    </source>
</reference>
<keyword evidence="4" id="KW-1185">Reference proteome</keyword>
<dbReference type="RefSeq" id="XP_005836649.1">
    <property type="nucleotide sequence ID" value="XM_005836592.1"/>
</dbReference>
<dbReference type="InterPro" id="IPR029058">
    <property type="entry name" value="AB_hydrolase_fold"/>
</dbReference>
<proteinExistence type="predicted"/>
<dbReference type="GO" id="GO:0016020">
    <property type="term" value="C:membrane"/>
    <property type="evidence" value="ECO:0007669"/>
    <property type="project" value="TreeGrafter"/>
</dbReference>
<dbReference type="OrthoDB" id="6431331at2759"/>
<name>L1JN11_GUITC</name>
<dbReference type="PANTHER" id="PTHR43798">
    <property type="entry name" value="MONOACYLGLYCEROL LIPASE"/>
    <property type="match status" value="1"/>
</dbReference>
<dbReference type="Gene3D" id="3.40.50.1820">
    <property type="entry name" value="alpha/beta hydrolase"/>
    <property type="match status" value="1"/>
</dbReference>
<evidence type="ECO:0000313" key="2">
    <source>
        <dbReference type="EMBL" id="EKX49669.1"/>
    </source>
</evidence>
<dbReference type="InterPro" id="IPR050266">
    <property type="entry name" value="AB_hydrolase_sf"/>
</dbReference>
<dbReference type="AlphaFoldDB" id="L1JN11"/>
<gene>
    <name evidence="2" type="ORF">GUITHDRAFT_104632</name>
</gene>
<evidence type="ECO:0000313" key="3">
    <source>
        <dbReference type="EnsemblProtists" id="EKX49669"/>
    </source>
</evidence>
<evidence type="ECO:0000259" key="1">
    <source>
        <dbReference type="Pfam" id="PF12697"/>
    </source>
</evidence>
<accession>L1JN11</accession>
<dbReference type="PANTHER" id="PTHR43798:SF33">
    <property type="entry name" value="HYDROLASE, PUTATIVE (AFU_ORTHOLOGUE AFUA_2G14860)-RELATED"/>
    <property type="match status" value="1"/>
</dbReference>
<protein>
    <recommendedName>
        <fullName evidence="1">AB hydrolase-1 domain-containing protein</fullName>
    </recommendedName>
</protein>
<dbReference type="HOGENOM" id="CLU_1374515_0_0_1"/>
<organism evidence="2">
    <name type="scientific">Guillardia theta (strain CCMP2712)</name>
    <name type="common">Cryptophyte</name>
    <dbReference type="NCBI Taxonomy" id="905079"/>
    <lineage>
        <taxon>Eukaryota</taxon>
        <taxon>Cryptophyceae</taxon>
        <taxon>Pyrenomonadales</taxon>
        <taxon>Geminigeraceae</taxon>
        <taxon>Guillardia</taxon>
    </lineage>
</organism>
<dbReference type="EnsemblProtists" id="EKX49669">
    <property type="protein sequence ID" value="EKX49669"/>
    <property type="gene ID" value="GUITHDRAFT_104632"/>
</dbReference>
<dbReference type="InterPro" id="IPR000073">
    <property type="entry name" value="AB_hydrolase_1"/>
</dbReference>
<dbReference type="EMBL" id="JH992981">
    <property type="protein sequence ID" value="EKX49669.1"/>
    <property type="molecule type" value="Genomic_DNA"/>
</dbReference>
<reference evidence="2 4" key="1">
    <citation type="journal article" date="2012" name="Nature">
        <title>Algal genomes reveal evolutionary mosaicism and the fate of nucleomorphs.</title>
        <authorList>
            <consortium name="DOE Joint Genome Institute"/>
            <person name="Curtis B.A."/>
            <person name="Tanifuji G."/>
            <person name="Burki F."/>
            <person name="Gruber A."/>
            <person name="Irimia M."/>
            <person name="Maruyama S."/>
            <person name="Arias M.C."/>
            <person name="Ball S.G."/>
            <person name="Gile G.H."/>
            <person name="Hirakawa Y."/>
            <person name="Hopkins J.F."/>
            <person name="Kuo A."/>
            <person name="Rensing S.A."/>
            <person name="Schmutz J."/>
            <person name="Symeonidi A."/>
            <person name="Elias M."/>
            <person name="Eveleigh R.J."/>
            <person name="Herman E.K."/>
            <person name="Klute M.J."/>
            <person name="Nakayama T."/>
            <person name="Obornik M."/>
            <person name="Reyes-Prieto A."/>
            <person name="Armbrust E.V."/>
            <person name="Aves S.J."/>
            <person name="Beiko R.G."/>
            <person name="Coutinho P."/>
            <person name="Dacks J.B."/>
            <person name="Durnford D.G."/>
            <person name="Fast N.M."/>
            <person name="Green B.R."/>
            <person name="Grisdale C.J."/>
            <person name="Hempel F."/>
            <person name="Henrissat B."/>
            <person name="Hoppner M.P."/>
            <person name="Ishida K."/>
            <person name="Kim E."/>
            <person name="Koreny L."/>
            <person name="Kroth P.G."/>
            <person name="Liu Y."/>
            <person name="Malik S.B."/>
            <person name="Maier U.G."/>
            <person name="McRose D."/>
            <person name="Mock T."/>
            <person name="Neilson J.A."/>
            <person name="Onodera N.T."/>
            <person name="Poole A.M."/>
            <person name="Pritham E.J."/>
            <person name="Richards T.A."/>
            <person name="Rocap G."/>
            <person name="Roy S.W."/>
            <person name="Sarai C."/>
            <person name="Schaack S."/>
            <person name="Shirato S."/>
            <person name="Slamovits C.H."/>
            <person name="Spencer D.F."/>
            <person name="Suzuki S."/>
            <person name="Worden A.Z."/>
            <person name="Zauner S."/>
            <person name="Barry K."/>
            <person name="Bell C."/>
            <person name="Bharti A.K."/>
            <person name="Crow J.A."/>
            <person name="Grimwood J."/>
            <person name="Kramer R."/>
            <person name="Lindquist E."/>
            <person name="Lucas S."/>
            <person name="Salamov A."/>
            <person name="McFadden G.I."/>
            <person name="Lane C.E."/>
            <person name="Keeling P.J."/>
            <person name="Gray M.W."/>
            <person name="Grigoriev I.V."/>
            <person name="Archibald J.M."/>
        </authorList>
    </citation>
    <scope>NUCLEOTIDE SEQUENCE</scope>
    <source>
        <strain evidence="2 4">CCMP2712</strain>
    </source>
</reference>
<evidence type="ECO:0000313" key="4">
    <source>
        <dbReference type="Proteomes" id="UP000011087"/>
    </source>
</evidence>
<reference evidence="3" key="3">
    <citation type="submission" date="2016-03" db="UniProtKB">
        <authorList>
            <consortium name="EnsemblProtists"/>
        </authorList>
    </citation>
    <scope>IDENTIFICATION</scope>
</reference>
<dbReference type="KEGG" id="gtt:GUITHDRAFT_104632"/>
<dbReference type="Pfam" id="PF12697">
    <property type="entry name" value="Abhydrolase_6"/>
    <property type="match status" value="1"/>
</dbReference>
<dbReference type="Proteomes" id="UP000011087">
    <property type="component" value="Unassembled WGS sequence"/>
</dbReference>
<dbReference type="GeneID" id="17306327"/>